<comment type="similarity">
    <text evidence="1">Belongs to the type-I restriction system S methylase family.</text>
</comment>
<keyword evidence="2" id="KW-0680">Restriction system</keyword>
<evidence type="ECO:0000256" key="2">
    <source>
        <dbReference type="ARBA" id="ARBA00022747"/>
    </source>
</evidence>
<dbReference type="CDD" id="cd16961">
    <property type="entry name" value="RMtype1_S_TRD-CR_like"/>
    <property type="match status" value="1"/>
</dbReference>
<dbReference type="Proteomes" id="UP000536624">
    <property type="component" value="Unassembled WGS sequence"/>
</dbReference>
<proteinExistence type="inferred from homology"/>
<dbReference type="InterPro" id="IPR052021">
    <property type="entry name" value="Type-I_RS_S_subunit"/>
</dbReference>
<keyword evidence="6" id="KW-0378">Hydrolase</keyword>
<evidence type="ECO:0000256" key="1">
    <source>
        <dbReference type="ARBA" id="ARBA00010923"/>
    </source>
</evidence>
<dbReference type="GO" id="GO:0003677">
    <property type="term" value="F:DNA binding"/>
    <property type="evidence" value="ECO:0007669"/>
    <property type="project" value="UniProtKB-KW"/>
</dbReference>
<evidence type="ECO:0000256" key="3">
    <source>
        <dbReference type="ARBA" id="ARBA00023125"/>
    </source>
</evidence>
<dbReference type="PANTHER" id="PTHR30408:SF12">
    <property type="entry name" value="TYPE I RESTRICTION ENZYME MJAVIII SPECIFICITY SUBUNIT"/>
    <property type="match status" value="1"/>
</dbReference>
<keyword evidence="6" id="KW-0540">Nuclease</keyword>
<feature type="domain" description="Type I restriction modification DNA specificity" evidence="5">
    <location>
        <begin position="22"/>
        <end position="172"/>
    </location>
</feature>
<gene>
    <name evidence="6" type="ORF">SMALB_5019</name>
</gene>
<dbReference type="AlphaFoldDB" id="A0A7X6AY05"/>
<dbReference type="Gene3D" id="3.90.220.20">
    <property type="entry name" value="DNA methylase specificity domains"/>
    <property type="match status" value="1"/>
</dbReference>
<dbReference type="GO" id="GO:0004519">
    <property type="term" value="F:endonuclease activity"/>
    <property type="evidence" value="ECO:0007669"/>
    <property type="project" value="UniProtKB-KW"/>
</dbReference>
<accession>A0A7X6AY05</accession>
<keyword evidence="3" id="KW-0238">DNA-binding</keyword>
<organism evidence="6 7">
    <name type="scientific">Streptomyces malaysiensis</name>
    <dbReference type="NCBI Taxonomy" id="92644"/>
    <lineage>
        <taxon>Bacteria</taxon>
        <taxon>Bacillati</taxon>
        <taxon>Actinomycetota</taxon>
        <taxon>Actinomycetes</taxon>
        <taxon>Kitasatosporales</taxon>
        <taxon>Streptomycetaceae</taxon>
        <taxon>Streptomyces</taxon>
        <taxon>Streptomyces violaceusniger group</taxon>
    </lineage>
</organism>
<evidence type="ECO:0000313" key="7">
    <source>
        <dbReference type="Proteomes" id="UP000536624"/>
    </source>
</evidence>
<sequence>MFEGSEPGLLFAGPSGSLIRAEDYVDVGIPVVMPKDLTNNDINTASIKYVAERQANDLERFRLQLGDVVLARRGELGRCAVVREEQQGWLCGTGCFVLRPPAELNADYFAAYLRSTEARQWLDAHSTGSMTMKTISLNALSELPVALPDLGVQQAVADAMRQLDEHERRLQEQLALTQQIRRDSLMGLLRS</sequence>
<reference evidence="6 7" key="1">
    <citation type="submission" date="2020-02" db="EMBL/GenBank/DDBJ databases">
        <title>Streptomyces malaysiensis DSM14702 (JHCC583434, PFL_A843) Genome sequencing and assembly.</title>
        <authorList>
            <person name="Samborskyy M."/>
        </authorList>
    </citation>
    <scope>NUCLEOTIDE SEQUENCE [LARGE SCALE GENOMIC DNA]</scope>
    <source>
        <strain evidence="6 7">DSM 14702</strain>
    </source>
</reference>
<dbReference type="GO" id="GO:0009307">
    <property type="term" value="P:DNA restriction-modification system"/>
    <property type="evidence" value="ECO:0007669"/>
    <property type="project" value="UniProtKB-KW"/>
</dbReference>
<dbReference type="InterPro" id="IPR044946">
    <property type="entry name" value="Restrct_endonuc_typeI_TRD_sf"/>
</dbReference>
<name>A0A7X6AY05_STRMQ</name>
<dbReference type="SUPFAM" id="SSF116734">
    <property type="entry name" value="DNA methylase specificity domain"/>
    <property type="match status" value="1"/>
</dbReference>
<dbReference type="EMBL" id="JAALLH010000001">
    <property type="protein sequence ID" value="NIY66984.1"/>
    <property type="molecule type" value="Genomic_DNA"/>
</dbReference>
<protein>
    <submittedName>
        <fullName evidence="6">Restriction endonuclease S subunit</fullName>
    </submittedName>
</protein>
<feature type="coiled-coil region" evidence="4">
    <location>
        <begin position="156"/>
        <end position="183"/>
    </location>
</feature>
<evidence type="ECO:0000259" key="5">
    <source>
        <dbReference type="Pfam" id="PF01420"/>
    </source>
</evidence>
<keyword evidence="4" id="KW-0175">Coiled coil</keyword>
<dbReference type="Pfam" id="PF01420">
    <property type="entry name" value="Methylase_S"/>
    <property type="match status" value="1"/>
</dbReference>
<dbReference type="PANTHER" id="PTHR30408">
    <property type="entry name" value="TYPE-1 RESTRICTION ENZYME ECOKI SPECIFICITY PROTEIN"/>
    <property type="match status" value="1"/>
</dbReference>
<comment type="caution">
    <text evidence="6">The sequence shown here is derived from an EMBL/GenBank/DDBJ whole genome shotgun (WGS) entry which is preliminary data.</text>
</comment>
<dbReference type="InterPro" id="IPR000055">
    <property type="entry name" value="Restrct_endonuc_typeI_TRD"/>
</dbReference>
<evidence type="ECO:0000313" key="6">
    <source>
        <dbReference type="EMBL" id="NIY66984.1"/>
    </source>
</evidence>
<evidence type="ECO:0000256" key="4">
    <source>
        <dbReference type="SAM" id="Coils"/>
    </source>
</evidence>
<keyword evidence="6" id="KW-0255">Endonuclease</keyword>